<dbReference type="Gene3D" id="3.40.50.410">
    <property type="entry name" value="von Willebrand factor, type A domain"/>
    <property type="match status" value="1"/>
</dbReference>
<dbReference type="OrthoDB" id="7779014at2"/>
<feature type="region of interest" description="Disordered" evidence="1">
    <location>
        <begin position="1"/>
        <end position="20"/>
    </location>
</feature>
<keyword evidence="4" id="KW-1185">Reference proteome</keyword>
<dbReference type="InterPro" id="IPR036465">
    <property type="entry name" value="vWFA_dom_sf"/>
</dbReference>
<evidence type="ECO:0000313" key="4">
    <source>
        <dbReference type="Proteomes" id="UP000094622"/>
    </source>
</evidence>
<evidence type="ECO:0000259" key="2">
    <source>
        <dbReference type="Pfam" id="PF01882"/>
    </source>
</evidence>
<dbReference type="RefSeq" id="WP_083255486.1">
    <property type="nucleotide sequence ID" value="NZ_MCRJ01000013.1"/>
</dbReference>
<comment type="caution">
    <text evidence="3">The sequence shown here is derived from an EMBL/GenBank/DDBJ whole genome shotgun (WGS) entry which is preliminary data.</text>
</comment>
<evidence type="ECO:0000256" key="1">
    <source>
        <dbReference type="SAM" id="MobiDB-lite"/>
    </source>
</evidence>
<dbReference type="SUPFAM" id="SSF53300">
    <property type="entry name" value="vWA-like"/>
    <property type="match status" value="1"/>
</dbReference>
<accession>A0A1E3H661</accession>
<dbReference type="InterPro" id="IPR002881">
    <property type="entry name" value="DUF58"/>
</dbReference>
<feature type="domain" description="DUF58" evidence="2">
    <location>
        <begin position="71"/>
        <end position="274"/>
    </location>
</feature>
<dbReference type="Proteomes" id="UP000094622">
    <property type="component" value="Unassembled WGS sequence"/>
</dbReference>
<dbReference type="PANTHER" id="PTHR33608:SF6">
    <property type="entry name" value="BLL2464 PROTEIN"/>
    <property type="match status" value="1"/>
</dbReference>
<reference evidence="3 4" key="1">
    <citation type="submission" date="2016-07" db="EMBL/GenBank/DDBJ databases">
        <title>Draft Genome Sequence of Methylobrevis pamukkalensis PK2.</title>
        <authorList>
            <person name="Vasilenko O.V."/>
            <person name="Doronina N.V."/>
            <person name="Shmareva M.N."/>
            <person name="Tarlachkov S.V."/>
            <person name="Mustakhimov I."/>
            <person name="Trotsenko Y.A."/>
        </authorList>
    </citation>
    <scope>NUCLEOTIDE SEQUENCE [LARGE SCALE GENOMIC DNA]</scope>
    <source>
        <strain evidence="3 4">PK2</strain>
    </source>
</reference>
<sequence length="311" mass="32880">MAAARASDTGTDTDRSSGADIGTDDLDAFAEIAFAARGSLTGVRPGRHRSRALGAGGVFAGLAPLIADPDPRRIDLRASLRDPFGTLWVRRHRRTVDAEVVVILDVSASMGFCGTASRPDLARTLVGGLAHAAARSADRFGLILAGEQVEPDPLMPPTRRRGLGPQAAGLVAATGTHGVGAAGLIEAADLLPRRRAVVVLVSDFTFEEEVLEDLLGRLAIHDVRPVVLRDSALDRPDPAFGLVDLQDLETGHRRLVLMRPALAARWQAEADDRRRRLADILAVHGLEPIEIVDQIDPVALFEALGAGGGAP</sequence>
<evidence type="ECO:0000313" key="3">
    <source>
        <dbReference type="EMBL" id="ODN71804.1"/>
    </source>
</evidence>
<name>A0A1E3H661_9HYPH</name>
<gene>
    <name evidence="3" type="ORF">A6302_00843</name>
</gene>
<dbReference type="EMBL" id="MCRJ01000013">
    <property type="protein sequence ID" value="ODN71804.1"/>
    <property type="molecule type" value="Genomic_DNA"/>
</dbReference>
<organism evidence="3 4">
    <name type="scientific">Methylobrevis pamukkalensis</name>
    <dbReference type="NCBI Taxonomy" id="1439726"/>
    <lineage>
        <taxon>Bacteria</taxon>
        <taxon>Pseudomonadati</taxon>
        <taxon>Pseudomonadota</taxon>
        <taxon>Alphaproteobacteria</taxon>
        <taxon>Hyphomicrobiales</taxon>
        <taxon>Pleomorphomonadaceae</taxon>
        <taxon>Methylobrevis</taxon>
    </lineage>
</organism>
<dbReference type="AlphaFoldDB" id="A0A1E3H661"/>
<protein>
    <submittedName>
        <fullName evidence="3">VWA domain containing CoxE-like protein</fullName>
    </submittedName>
</protein>
<proteinExistence type="predicted"/>
<dbReference type="Pfam" id="PF01882">
    <property type="entry name" value="DUF58"/>
    <property type="match status" value="1"/>
</dbReference>
<dbReference type="PANTHER" id="PTHR33608">
    <property type="entry name" value="BLL2464 PROTEIN"/>
    <property type="match status" value="1"/>
</dbReference>